<dbReference type="InterPro" id="IPR003869">
    <property type="entry name" value="Polysac_CapD-like"/>
</dbReference>
<keyword evidence="2" id="KW-0472">Membrane</keyword>
<evidence type="ECO:0000313" key="4">
    <source>
        <dbReference type="EMBL" id="HIU35561.1"/>
    </source>
</evidence>
<comment type="similarity">
    <text evidence="1">Belongs to the polysaccharide synthase family.</text>
</comment>
<organism evidence="4 5">
    <name type="scientific">Candidatus Fimenecus excrementigallinarum</name>
    <dbReference type="NCBI Taxonomy" id="2840816"/>
    <lineage>
        <taxon>Bacteria</taxon>
        <taxon>Bacillati</taxon>
        <taxon>Bacillota</taxon>
        <taxon>Clostridia</taxon>
        <taxon>Candidatus Fimenecus</taxon>
    </lineage>
</organism>
<dbReference type="SUPFAM" id="SSF51735">
    <property type="entry name" value="NAD(P)-binding Rossmann-fold domains"/>
    <property type="match status" value="1"/>
</dbReference>
<feature type="transmembrane region" description="Helical" evidence="2">
    <location>
        <begin position="20"/>
        <end position="41"/>
    </location>
</feature>
<dbReference type="Pfam" id="PF13727">
    <property type="entry name" value="CoA_binding_3"/>
    <property type="match status" value="1"/>
</dbReference>
<evidence type="ECO:0000259" key="3">
    <source>
        <dbReference type="Pfam" id="PF02719"/>
    </source>
</evidence>
<evidence type="ECO:0000256" key="1">
    <source>
        <dbReference type="ARBA" id="ARBA00007430"/>
    </source>
</evidence>
<feature type="transmembrane region" description="Helical" evidence="2">
    <location>
        <begin position="134"/>
        <end position="156"/>
    </location>
</feature>
<dbReference type="Gene3D" id="3.40.50.720">
    <property type="entry name" value="NAD(P)-binding Rossmann-like Domain"/>
    <property type="match status" value="2"/>
</dbReference>
<feature type="transmembrane region" description="Helical" evidence="2">
    <location>
        <begin position="86"/>
        <end position="107"/>
    </location>
</feature>
<reference evidence="4" key="1">
    <citation type="submission" date="2020-10" db="EMBL/GenBank/DDBJ databases">
        <authorList>
            <person name="Gilroy R."/>
        </authorList>
    </citation>
    <scope>NUCLEOTIDE SEQUENCE</scope>
    <source>
        <strain evidence="4">ChiGjej1B1-19959</strain>
    </source>
</reference>
<feature type="transmembrane region" description="Helical" evidence="2">
    <location>
        <begin position="53"/>
        <end position="74"/>
    </location>
</feature>
<comment type="caution">
    <text evidence="4">The sequence shown here is derived from an EMBL/GenBank/DDBJ whole genome shotgun (WGS) entry which is preliminary data.</text>
</comment>
<feature type="transmembrane region" description="Helical" evidence="2">
    <location>
        <begin position="177"/>
        <end position="196"/>
    </location>
</feature>
<keyword evidence="2" id="KW-0812">Transmembrane</keyword>
<evidence type="ECO:0000256" key="2">
    <source>
        <dbReference type="SAM" id="Phobius"/>
    </source>
</evidence>
<gene>
    <name evidence="4" type="ORF">IAC53_03015</name>
</gene>
<dbReference type="Pfam" id="PF02719">
    <property type="entry name" value="Polysacc_synt_2"/>
    <property type="match status" value="1"/>
</dbReference>
<dbReference type="EMBL" id="DVMW01000024">
    <property type="protein sequence ID" value="HIU35561.1"/>
    <property type="molecule type" value="Genomic_DNA"/>
</dbReference>
<reference evidence="4" key="2">
    <citation type="journal article" date="2021" name="PeerJ">
        <title>Extensive microbial diversity within the chicken gut microbiome revealed by metagenomics and culture.</title>
        <authorList>
            <person name="Gilroy R."/>
            <person name="Ravi A."/>
            <person name="Getino M."/>
            <person name="Pursley I."/>
            <person name="Horton D.L."/>
            <person name="Alikhan N.F."/>
            <person name="Baker D."/>
            <person name="Gharbi K."/>
            <person name="Hall N."/>
            <person name="Watson M."/>
            <person name="Adriaenssens E.M."/>
            <person name="Foster-Nyarko E."/>
            <person name="Jarju S."/>
            <person name="Secka A."/>
            <person name="Antonio M."/>
            <person name="Oren A."/>
            <person name="Chaudhuri R.R."/>
            <person name="La Ragione R."/>
            <person name="Hildebrand F."/>
            <person name="Pallen M.J."/>
        </authorList>
    </citation>
    <scope>NUCLEOTIDE SEQUENCE</scope>
    <source>
        <strain evidence="4">ChiGjej1B1-19959</strain>
    </source>
</reference>
<dbReference type="PANTHER" id="PTHR43318:SF1">
    <property type="entry name" value="POLYSACCHARIDE BIOSYNTHESIS PROTEIN EPSC-RELATED"/>
    <property type="match status" value="1"/>
</dbReference>
<dbReference type="CDD" id="cd05237">
    <property type="entry name" value="UDP_invert_4-6DH_SDR_e"/>
    <property type="match status" value="1"/>
</dbReference>
<dbReference type="AlphaFoldDB" id="A0A9D1LE67"/>
<dbReference type="PANTHER" id="PTHR43318">
    <property type="entry name" value="UDP-N-ACETYLGLUCOSAMINE 4,6-DEHYDRATASE"/>
    <property type="match status" value="1"/>
</dbReference>
<dbReference type="InterPro" id="IPR051203">
    <property type="entry name" value="Polysaccharide_Synthase-Rel"/>
</dbReference>
<dbReference type="Proteomes" id="UP000824071">
    <property type="component" value="Unassembled WGS sequence"/>
</dbReference>
<sequence length="643" mass="72216">MKKQRQDKKPKMRAGKKLAALLAADFLIVNLLYFLMVFVHWNFRMDDFLALRLALRVPYVTLAYLGCNALFRTYNTLWKYAGLYDMIRFGISGVCATGIVLVCDYVGMKICRGLMAAGELAESQLYFNVLPYSIYLDVAIFFVASGLCVRLAYRLVRMVATERRRYENEKSRKPEKNLLIVGAGHVGSALISELQMTEYRLGFPVAILDDDEKKVGQSILRTPVVGSCDDMEAAVAKYHVDQIYFCITEIDDARKRELLEKAVGTGCTVKMASDHAEVGGKKSPLKEARQVDILDLLSRAPVELNHDVCRYVTGETVLVTGGGGSIGSELCRQIARYSPSQIVIFDIYENNAYTLKNALDAQYFGNPKIEIRIGSVREERRLREVFEEFHPSSVFHAAAHKHVPLMEDSPYEAIKNNILGTYNTAKVADEFGARNFVLLSTDKAVNPTNVMGATKRCCELVVQHFSKFSKTKFAAVRFGNVLGSNGSVIPLFKEQLEHGGPLTVTHPDITRYFMTIPEAAQLVVQAGGLAKGGEIFVLDMGEPVKIVSLAEKLIRLSGYEPYVDIDIQFTGLRPGEKLYEELILPSEREGMHKTENDKIFVTAPYDFDEDELMRHIGFICDLLPEDSRKFLKELVPNYKFDKA</sequence>
<protein>
    <submittedName>
        <fullName evidence="4">Polysaccharide biosynthesis protein</fullName>
    </submittedName>
</protein>
<evidence type="ECO:0000313" key="5">
    <source>
        <dbReference type="Proteomes" id="UP000824071"/>
    </source>
</evidence>
<proteinExistence type="inferred from homology"/>
<dbReference type="InterPro" id="IPR029063">
    <property type="entry name" value="SAM-dependent_MTases_sf"/>
</dbReference>
<dbReference type="SUPFAM" id="SSF53335">
    <property type="entry name" value="S-adenosyl-L-methionine-dependent methyltransferases"/>
    <property type="match status" value="1"/>
</dbReference>
<feature type="domain" description="Polysaccharide biosynthesis protein CapD-like" evidence="3">
    <location>
        <begin position="317"/>
        <end position="602"/>
    </location>
</feature>
<name>A0A9D1LE67_9FIRM</name>
<accession>A0A9D1LE67</accession>
<dbReference type="InterPro" id="IPR036291">
    <property type="entry name" value="NAD(P)-bd_dom_sf"/>
</dbReference>
<keyword evidence="2" id="KW-1133">Transmembrane helix</keyword>